<dbReference type="Gene3D" id="3.40.50.2000">
    <property type="entry name" value="Glycogen Phosphorylase B"/>
    <property type="match status" value="2"/>
</dbReference>
<evidence type="ECO:0000313" key="3">
    <source>
        <dbReference type="EMBL" id="GGD10924.1"/>
    </source>
</evidence>
<dbReference type="InterPro" id="IPR001296">
    <property type="entry name" value="Glyco_trans_1"/>
</dbReference>
<dbReference type="Proteomes" id="UP000613160">
    <property type="component" value="Unassembled WGS sequence"/>
</dbReference>
<dbReference type="EMBL" id="BMJJ01000002">
    <property type="protein sequence ID" value="GGD10924.1"/>
    <property type="molecule type" value="Genomic_DNA"/>
</dbReference>
<dbReference type="RefSeq" id="WP_244639873.1">
    <property type="nucleotide sequence ID" value="NZ_BMJJ01000002.1"/>
</dbReference>
<dbReference type="Pfam" id="PF00534">
    <property type="entry name" value="Glycos_transf_1"/>
    <property type="match status" value="1"/>
</dbReference>
<evidence type="ECO:0000259" key="2">
    <source>
        <dbReference type="Pfam" id="PF13439"/>
    </source>
</evidence>
<dbReference type="Pfam" id="PF13439">
    <property type="entry name" value="Glyco_transf_4"/>
    <property type="match status" value="1"/>
</dbReference>
<gene>
    <name evidence="3" type="ORF">GCM10011335_12330</name>
</gene>
<organism evidence="3 4">
    <name type="scientific">Aureimonas glaciei</name>
    <dbReference type="NCBI Taxonomy" id="1776957"/>
    <lineage>
        <taxon>Bacteria</taxon>
        <taxon>Pseudomonadati</taxon>
        <taxon>Pseudomonadota</taxon>
        <taxon>Alphaproteobacteria</taxon>
        <taxon>Hyphomicrobiales</taxon>
        <taxon>Aurantimonadaceae</taxon>
        <taxon>Aureimonas</taxon>
    </lineage>
</organism>
<evidence type="ECO:0000313" key="4">
    <source>
        <dbReference type="Proteomes" id="UP000613160"/>
    </source>
</evidence>
<evidence type="ECO:0000259" key="1">
    <source>
        <dbReference type="Pfam" id="PF00534"/>
    </source>
</evidence>
<sequence length="371" mass="40161">MQPQAAHPRRILMTVDAVGGVWRYAMDLAAGLQPLGFETVFYCLGPKPSEAQLAEAREIGELILGDEPLDWMVEDESALKGVQHAVADVALRKGVDLVHLNLPSQAAGLDLPMPIVVVAHSCVCTWFHVVRGTPVPDAWQWQWKLNRQGFDRADAVQMPSRSHAELSRQVYGPIDRLGVIHNATQVPARAVEKVDRVFAAGRWWDEGKNGAVLDQAALGSGWPLLMAGADRGPGGQHLPLANADHRGALSHSETMRLMREAAIVVSPSLYEPFGLVALEAARGASALVLADIPTYRELWDEAALFADPSDPDAFASAIKLLTQDPVLRRTLGEKAQERSLDFTVAAQAGAVSRLYQSLLASVPAMEARESA</sequence>
<accession>A0A916XTY1</accession>
<dbReference type="CDD" id="cd03801">
    <property type="entry name" value="GT4_PimA-like"/>
    <property type="match status" value="1"/>
</dbReference>
<protein>
    <submittedName>
        <fullName evidence="3">Glycosyl transferase</fullName>
    </submittedName>
</protein>
<name>A0A916XTY1_9HYPH</name>
<proteinExistence type="predicted"/>
<dbReference type="PANTHER" id="PTHR46401:SF8">
    <property type="entry name" value="BLL6006 PROTEIN"/>
    <property type="match status" value="1"/>
</dbReference>
<dbReference type="GO" id="GO:0016757">
    <property type="term" value="F:glycosyltransferase activity"/>
    <property type="evidence" value="ECO:0007669"/>
    <property type="project" value="InterPro"/>
</dbReference>
<dbReference type="InterPro" id="IPR028098">
    <property type="entry name" value="Glyco_trans_4-like_N"/>
</dbReference>
<keyword evidence="3" id="KW-0808">Transferase</keyword>
<feature type="domain" description="Glycosyl transferase family 1" evidence="1">
    <location>
        <begin position="242"/>
        <end position="338"/>
    </location>
</feature>
<keyword evidence="4" id="KW-1185">Reference proteome</keyword>
<feature type="domain" description="Glycosyltransferase subfamily 4-like N-terminal" evidence="2">
    <location>
        <begin position="18"/>
        <end position="183"/>
    </location>
</feature>
<reference evidence="3" key="2">
    <citation type="submission" date="2020-09" db="EMBL/GenBank/DDBJ databases">
        <authorList>
            <person name="Sun Q."/>
            <person name="Zhou Y."/>
        </authorList>
    </citation>
    <scope>NUCLEOTIDE SEQUENCE</scope>
    <source>
        <strain evidence="3">CGMCC 1.15493</strain>
    </source>
</reference>
<reference evidence="3" key="1">
    <citation type="journal article" date="2014" name="Int. J. Syst. Evol. Microbiol.">
        <title>Complete genome sequence of Corynebacterium casei LMG S-19264T (=DSM 44701T), isolated from a smear-ripened cheese.</title>
        <authorList>
            <consortium name="US DOE Joint Genome Institute (JGI-PGF)"/>
            <person name="Walter F."/>
            <person name="Albersmeier A."/>
            <person name="Kalinowski J."/>
            <person name="Ruckert C."/>
        </authorList>
    </citation>
    <scope>NUCLEOTIDE SEQUENCE</scope>
    <source>
        <strain evidence="3">CGMCC 1.15493</strain>
    </source>
</reference>
<dbReference type="PANTHER" id="PTHR46401">
    <property type="entry name" value="GLYCOSYLTRANSFERASE WBBK-RELATED"/>
    <property type="match status" value="1"/>
</dbReference>
<dbReference type="AlphaFoldDB" id="A0A916XTY1"/>
<dbReference type="SUPFAM" id="SSF53756">
    <property type="entry name" value="UDP-Glycosyltransferase/glycogen phosphorylase"/>
    <property type="match status" value="1"/>
</dbReference>
<comment type="caution">
    <text evidence="3">The sequence shown here is derived from an EMBL/GenBank/DDBJ whole genome shotgun (WGS) entry which is preliminary data.</text>
</comment>